<protein>
    <submittedName>
        <fullName evidence="2">Uncharacterized protein</fullName>
    </submittedName>
</protein>
<comment type="caution">
    <text evidence="2">The sequence shown here is derived from an EMBL/GenBank/DDBJ whole genome shotgun (WGS) entry which is preliminary data.</text>
</comment>
<accession>A0ABP6TN14</accession>
<feature type="compositionally biased region" description="Low complexity" evidence="1">
    <location>
        <begin position="69"/>
        <end position="82"/>
    </location>
</feature>
<name>A0ABP6TN14_9ACTN</name>
<reference evidence="3" key="1">
    <citation type="journal article" date="2019" name="Int. J. Syst. Evol. Microbiol.">
        <title>The Global Catalogue of Microorganisms (GCM) 10K type strain sequencing project: providing services to taxonomists for standard genome sequencing and annotation.</title>
        <authorList>
            <consortium name="The Broad Institute Genomics Platform"/>
            <consortium name="The Broad Institute Genome Sequencing Center for Infectious Disease"/>
            <person name="Wu L."/>
            <person name="Ma J."/>
        </authorList>
    </citation>
    <scope>NUCLEOTIDE SEQUENCE [LARGE SCALE GENOMIC DNA]</scope>
    <source>
        <strain evidence="3">JCM 4816</strain>
    </source>
</reference>
<evidence type="ECO:0000313" key="2">
    <source>
        <dbReference type="EMBL" id="GAA3496690.1"/>
    </source>
</evidence>
<gene>
    <name evidence="2" type="ORF">GCM10019016_037910</name>
</gene>
<feature type="region of interest" description="Disordered" evidence="1">
    <location>
        <begin position="55"/>
        <end position="82"/>
    </location>
</feature>
<dbReference type="Proteomes" id="UP001501455">
    <property type="component" value="Unassembled WGS sequence"/>
</dbReference>
<proteinExistence type="predicted"/>
<dbReference type="EMBL" id="BAAAXF010000025">
    <property type="protein sequence ID" value="GAA3496690.1"/>
    <property type="molecule type" value="Genomic_DNA"/>
</dbReference>
<organism evidence="2 3">
    <name type="scientific">Streptomyces prasinosporus</name>
    <dbReference type="NCBI Taxonomy" id="68256"/>
    <lineage>
        <taxon>Bacteria</taxon>
        <taxon>Bacillati</taxon>
        <taxon>Actinomycetota</taxon>
        <taxon>Actinomycetes</taxon>
        <taxon>Kitasatosporales</taxon>
        <taxon>Streptomycetaceae</taxon>
        <taxon>Streptomyces</taxon>
        <taxon>Streptomyces albogriseolus group</taxon>
    </lineage>
</organism>
<sequence>MHEEWLRTRESLPADGKPGTNVFDAALAEHHAECWSYLDDWATHGHVISEINTAARHAPSPLAPPPTTRPARATGRTAAARR</sequence>
<evidence type="ECO:0000313" key="3">
    <source>
        <dbReference type="Proteomes" id="UP001501455"/>
    </source>
</evidence>
<keyword evidence="3" id="KW-1185">Reference proteome</keyword>
<evidence type="ECO:0000256" key="1">
    <source>
        <dbReference type="SAM" id="MobiDB-lite"/>
    </source>
</evidence>